<evidence type="ECO:0000256" key="1">
    <source>
        <dbReference type="ARBA" id="ARBA00001946"/>
    </source>
</evidence>
<dbReference type="SUPFAM" id="SSF143430">
    <property type="entry name" value="TTP0101/SSO1404-like"/>
    <property type="match status" value="1"/>
</dbReference>
<gene>
    <name evidence="8" type="primary">cas2</name>
    <name evidence="9" type="ordered locus">Igni_1134</name>
</gene>
<comment type="similarity">
    <text evidence="8">Belongs to the CRISPR-associated endoribonuclease Cas2 protein family.</text>
</comment>
<dbReference type="EMBL" id="CP000816">
    <property type="protein sequence ID" value="ABU82311.1"/>
    <property type="molecule type" value="Genomic_DNA"/>
</dbReference>
<dbReference type="Pfam" id="PF09827">
    <property type="entry name" value="CRISPR_Cas2"/>
    <property type="match status" value="1"/>
</dbReference>
<keyword evidence="4 8" id="KW-0255">Endonuclease</keyword>
<dbReference type="KEGG" id="iho:Igni_1134"/>
<protein>
    <recommendedName>
        <fullName evidence="8">CRISPR-associated endoribonuclease Cas2</fullName>
        <ecNumber evidence="8">3.1.-.-</ecNumber>
    </recommendedName>
</protein>
<evidence type="ECO:0000313" key="9">
    <source>
        <dbReference type="EMBL" id="ABU82311.1"/>
    </source>
</evidence>
<dbReference type="GO" id="GO:0046872">
    <property type="term" value="F:metal ion binding"/>
    <property type="evidence" value="ECO:0007669"/>
    <property type="project" value="UniProtKB-UniRule"/>
</dbReference>
<comment type="cofactor">
    <cofactor evidence="1 8">
        <name>Mg(2+)</name>
        <dbReference type="ChEBI" id="CHEBI:18420"/>
    </cofactor>
</comment>
<keyword evidence="6 8" id="KW-0460">Magnesium</keyword>
<keyword evidence="2 8" id="KW-0540">Nuclease</keyword>
<dbReference type="InterPro" id="IPR021127">
    <property type="entry name" value="CRISPR_associated_Cas2"/>
</dbReference>
<evidence type="ECO:0000256" key="8">
    <source>
        <dbReference type="HAMAP-Rule" id="MF_01471"/>
    </source>
</evidence>
<comment type="function">
    <text evidence="8">CRISPR (clustered regularly interspaced short palindromic repeat), is an adaptive immune system that provides protection against mobile genetic elements (viruses, transposable elements and conjugative plasmids). CRISPR clusters contain sequences complementary to antecedent mobile elements and target invading nucleic acids. CRISPR clusters are transcribed and processed into CRISPR RNA (crRNA). Functions as a ssRNA-specific endoribonuclease. Involved in the integration of spacer DNA into the CRISPR cassette.</text>
</comment>
<feature type="binding site" evidence="8">
    <location>
        <position position="11"/>
    </location>
    <ligand>
        <name>Mg(2+)</name>
        <dbReference type="ChEBI" id="CHEBI:18420"/>
        <note>catalytic</note>
    </ligand>
</feature>
<dbReference type="GO" id="GO:0016787">
    <property type="term" value="F:hydrolase activity"/>
    <property type="evidence" value="ECO:0007669"/>
    <property type="project" value="UniProtKB-KW"/>
</dbReference>
<dbReference type="HAMAP" id="MF_01471">
    <property type="entry name" value="Cas2"/>
    <property type="match status" value="1"/>
</dbReference>
<evidence type="ECO:0000313" key="10">
    <source>
        <dbReference type="Proteomes" id="UP000000262"/>
    </source>
</evidence>
<proteinExistence type="inferred from homology"/>
<evidence type="ECO:0000256" key="5">
    <source>
        <dbReference type="ARBA" id="ARBA00022801"/>
    </source>
</evidence>
<dbReference type="AlphaFoldDB" id="A8ABK9"/>
<evidence type="ECO:0000256" key="2">
    <source>
        <dbReference type="ARBA" id="ARBA00022722"/>
    </source>
</evidence>
<dbReference type="GO" id="GO:0043571">
    <property type="term" value="P:maintenance of CRISPR repeat elements"/>
    <property type="evidence" value="ECO:0007669"/>
    <property type="project" value="UniProtKB-UniRule"/>
</dbReference>
<dbReference type="eggNOG" id="arCOG04194">
    <property type="taxonomic scope" value="Archaea"/>
</dbReference>
<evidence type="ECO:0000256" key="7">
    <source>
        <dbReference type="ARBA" id="ARBA00023118"/>
    </source>
</evidence>
<reference evidence="9 10" key="1">
    <citation type="journal article" date="2008" name="Genome Biol.">
        <title>A genomic analysis of the archaeal system Ignicoccus hospitalis-Nanoarchaeum equitans.</title>
        <authorList>
            <person name="Podar M."/>
            <person name="Anderson I."/>
            <person name="Makarova K.S."/>
            <person name="Elkins J.G."/>
            <person name="Ivanova N."/>
            <person name="Wall M.A."/>
            <person name="Lykidis A."/>
            <person name="Mavromatis K."/>
            <person name="Sun H."/>
            <person name="Hudson M.E."/>
            <person name="Chen W."/>
            <person name="Deciu C."/>
            <person name="Hutchison D."/>
            <person name="Eads J.R."/>
            <person name="Anderson A."/>
            <person name="Fernandes F."/>
            <person name="Szeto E."/>
            <person name="Lapidus A."/>
            <person name="Kyrpides N.C."/>
            <person name="Saier M.H.Jr."/>
            <person name="Richardson P.M."/>
            <person name="Rachel R."/>
            <person name="Huber H."/>
            <person name="Eisen J.A."/>
            <person name="Koonin E.V."/>
            <person name="Keller M."/>
            <person name="Stetter K.O."/>
        </authorList>
    </citation>
    <scope>NUCLEOTIDE SEQUENCE [LARGE SCALE GENOMIC DNA]</scope>
    <source>
        <strain evidence="10">KIN4/I / DSM 18386 / JCM 14125</strain>
    </source>
</reference>
<keyword evidence="7 8" id="KW-0051">Antiviral defense</keyword>
<dbReference type="HOGENOM" id="CLU_161124_2_3_2"/>
<dbReference type="GO" id="GO:0004521">
    <property type="term" value="F:RNA endonuclease activity"/>
    <property type="evidence" value="ECO:0007669"/>
    <property type="project" value="InterPro"/>
</dbReference>
<organism evidence="9 10">
    <name type="scientific">Ignicoccus hospitalis (strain KIN4/I / DSM 18386 / JCM 14125)</name>
    <dbReference type="NCBI Taxonomy" id="453591"/>
    <lineage>
        <taxon>Archaea</taxon>
        <taxon>Thermoproteota</taxon>
        <taxon>Thermoprotei</taxon>
        <taxon>Desulfurococcales</taxon>
        <taxon>Desulfurococcaceae</taxon>
        <taxon>Ignicoccus</taxon>
    </lineage>
</organism>
<dbReference type="Proteomes" id="UP000000262">
    <property type="component" value="Chromosome"/>
</dbReference>
<name>A8ABK9_IGNH4</name>
<dbReference type="GO" id="GO:0051607">
    <property type="term" value="P:defense response to virus"/>
    <property type="evidence" value="ECO:0007669"/>
    <property type="project" value="UniProtKB-UniRule"/>
</dbReference>
<dbReference type="STRING" id="453591.Igni_1134"/>
<keyword evidence="5 8" id="KW-0378">Hydrolase</keyword>
<evidence type="ECO:0000256" key="3">
    <source>
        <dbReference type="ARBA" id="ARBA00022723"/>
    </source>
</evidence>
<sequence length="85" mass="9731">MEGVYVIVSYDIKDDRKRLKVMKRLLALGFSRLQKSVYVRRGSRGDAKDAFNATVKYLDDGDKLFIIVVSDKEFREAWAVEGKVG</sequence>
<dbReference type="Gene3D" id="3.30.70.240">
    <property type="match status" value="1"/>
</dbReference>
<dbReference type="EC" id="3.1.-.-" evidence="8"/>
<evidence type="ECO:0000256" key="6">
    <source>
        <dbReference type="ARBA" id="ARBA00022842"/>
    </source>
</evidence>
<dbReference type="NCBIfam" id="TIGR01573">
    <property type="entry name" value="cas2"/>
    <property type="match status" value="1"/>
</dbReference>
<evidence type="ECO:0000256" key="4">
    <source>
        <dbReference type="ARBA" id="ARBA00022759"/>
    </source>
</evidence>
<keyword evidence="10" id="KW-1185">Reference proteome</keyword>
<dbReference type="InterPro" id="IPR019199">
    <property type="entry name" value="Virulence_VapD/CRISPR_Cas2"/>
</dbReference>
<keyword evidence="3 8" id="KW-0479">Metal-binding</keyword>
<comment type="subunit">
    <text evidence="8">Homodimer, forms a heterotetramer with a Cas1 homodimer.</text>
</comment>
<accession>A8ABK9</accession>